<organism evidence="2">
    <name type="scientific">marine metagenome</name>
    <dbReference type="NCBI Taxonomy" id="408172"/>
    <lineage>
        <taxon>unclassified sequences</taxon>
        <taxon>metagenomes</taxon>
        <taxon>ecological metagenomes</taxon>
    </lineage>
</organism>
<dbReference type="InterPro" id="IPR025197">
    <property type="entry name" value="DUF4116"/>
</dbReference>
<gene>
    <name evidence="2" type="ORF">METZ01_LOCUS216822</name>
</gene>
<proteinExistence type="predicted"/>
<reference evidence="2" key="1">
    <citation type="submission" date="2018-05" db="EMBL/GenBank/DDBJ databases">
        <authorList>
            <person name="Lanie J.A."/>
            <person name="Ng W.-L."/>
            <person name="Kazmierczak K.M."/>
            <person name="Andrzejewski T.M."/>
            <person name="Davidsen T.M."/>
            <person name="Wayne K.J."/>
            <person name="Tettelin H."/>
            <person name="Glass J.I."/>
            <person name="Rusch D."/>
            <person name="Podicherti R."/>
            <person name="Tsui H.-C.T."/>
            <person name="Winkler M.E."/>
        </authorList>
    </citation>
    <scope>NUCLEOTIDE SEQUENCE</scope>
</reference>
<dbReference type="EMBL" id="UINC01050695">
    <property type="protein sequence ID" value="SVB63968.1"/>
    <property type="molecule type" value="Genomic_DNA"/>
</dbReference>
<evidence type="ECO:0000313" key="2">
    <source>
        <dbReference type="EMBL" id="SVB63968.1"/>
    </source>
</evidence>
<feature type="domain" description="DUF4116" evidence="1">
    <location>
        <begin position="168"/>
        <end position="216"/>
    </location>
</feature>
<accession>A0A382FLK1</accession>
<name>A0A382FLK1_9ZZZZ</name>
<evidence type="ECO:0000259" key="1">
    <source>
        <dbReference type="Pfam" id="PF13475"/>
    </source>
</evidence>
<sequence length="263" mass="29825">MTDNDLENAIQNLDDLSYEVDDVNTLIMASVSDIENICGDKGLEPDYIIESAIERATDQVSDYKNLFDSISTKWLGLEVIQGGGVPYEIKIRCAQFMGNYYNEFGIDEKKIKKLAESDNWTDRLVCGWTIRNNNASFAQKIKDQLANDMWQDDNGFFLVSESIGINKNREEMLEAIRNDVDAIEYASDSLKADREFVLEAIKIDPWLIEYASDTLKADREVVLEAVRNDGLVLEFASEELQNDPELKKLAEREPVVPFKPSGS</sequence>
<dbReference type="Pfam" id="PF13475">
    <property type="entry name" value="DUF4116"/>
    <property type="match status" value="2"/>
</dbReference>
<feature type="domain" description="DUF4116" evidence="1">
    <location>
        <begin position="218"/>
        <end position="246"/>
    </location>
</feature>
<dbReference type="AlphaFoldDB" id="A0A382FLK1"/>
<protein>
    <recommendedName>
        <fullName evidence="1">DUF4116 domain-containing protein</fullName>
    </recommendedName>
</protein>